<keyword evidence="3" id="KW-1185">Reference proteome</keyword>
<feature type="region of interest" description="Disordered" evidence="1">
    <location>
        <begin position="245"/>
        <end position="267"/>
    </location>
</feature>
<accession>A0A3R7I2Y0</accession>
<dbReference type="AlphaFoldDB" id="A0A3R7I2Y0"/>
<dbReference type="Proteomes" id="UP000028058">
    <property type="component" value="Unassembled WGS sequence"/>
</dbReference>
<organism evidence="2 3">
    <name type="scientific">Streptomyces xinghaiensis</name>
    <dbReference type="NCBI Taxonomy" id="1038928"/>
    <lineage>
        <taxon>Bacteria</taxon>
        <taxon>Bacillati</taxon>
        <taxon>Actinomycetota</taxon>
        <taxon>Actinomycetes</taxon>
        <taxon>Kitasatosporales</taxon>
        <taxon>Streptomycetaceae</taxon>
        <taxon>Streptomyces</taxon>
    </lineage>
</organism>
<evidence type="ECO:0000313" key="2">
    <source>
        <dbReference type="EMBL" id="RKM92601.1"/>
    </source>
</evidence>
<dbReference type="OrthoDB" id="4256503at2"/>
<evidence type="ECO:0000256" key="1">
    <source>
        <dbReference type="SAM" id="MobiDB-lite"/>
    </source>
</evidence>
<sequence>MSERILTLPGSSDQFVITDRPAPTLTDRYRALPDGMNPTLFVAVRAHQIRAGDVVTAFFTDGPGIRRTEHVPDAYTAHPNAFDDCPAQCETCEDIAAYGVTGDRYVRLASADERVDCAVVFRNTPVAIIPATTAAHFPPPDTVPPLPDLFAFDNGAHGPYEALPVSRTWSPHSTISVTRETAEQITTDLPHSHTGRHLTCHWLGDALLILSDPRLRTEPGRPGRIIQPDADGRYRIGGLWPWEEWTAEHDDSNRRPQYPEPAGEEAN</sequence>
<dbReference type="RefSeq" id="WP_043467658.1">
    <property type="nucleotide sequence ID" value="NZ_JNAD02000013.1"/>
</dbReference>
<gene>
    <name evidence="2" type="ORF">SFRA_024760</name>
</gene>
<comment type="caution">
    <text evidence="2">The sequence shown here is derived from an EMBL/GenBank/DDBJ whole genome shotgun (WGS) entry which is preliminary data.</text>
</comment>
<evidence type="ECO:0000313" key="3">
    <source>
        <dbReference type="Proteomes" id="UP000028058"/>
    </source>
</evidence>
<protein>
    <submittedName>
        <fullName evidence="2">Uncharacterized protein</fullName>
    </submittedName>
</protein>
<name>A0A3R7I2Y0_9ACTN</name>
<proteinExistence type="predicted"/>
<dbReference type="EMBL" id="JNAD02000013">
    <property type="protein sequence ID" value="RKM92601.1"/>
    <property type="molecule type" value="Genomic_DNA"/>
</dbReference>
<reference evidence="2 3" key="1">
    <citation type="journal article" date="2014" name="Genome Announc.">
        <title>Draft Genome Sequence of Streptomyces fradiae ATCC 19609, a Strain Highly Sensitive to Antibiotics.</title>
        <authorList>
            <person name="Bekker O.B."/>
            <person name="Klimina K.M."/>
            <person name="Vatlin A.A."/>
            <person name="Zakharevich N.V."/>
            <person name="Kasianov A.S."/>
            <person name="Danilenko V.N."/>
        </authorList>
    </citation>
    <scope>NUCLEOTIDE SEQUENCE [LARGE SCALE GENOMIC DNA]</scope>
    <source>
        <strain evidence="2 3">ATCC 19609</strain>
    </source>
</reference>